<reference evidence="2" key="1">
    <citation type="submission" date="2025-08" db="UniProtKB">
        <authorList>
            <consortium name="RefSeq"/>
        </authorList>
    </citation>
    <scope>IDENTIFICATION</scope>
</reference>
<name>A0ABM0JUF2_APLCA</name>
<evidence type="ECO:0000313" key="1">
    <source>
        <dbReference type="Proteomes" id="UP000694888"/>
    </source>
</evidence>
<dbReference type="RefSeq" id="XP_005101745.2">
    <property type="nucleotide sequence ID" value="XM_005101688.3"/>
</dbReference>
<evidence type="ECO:0000313" key="2">
    <source>
        <dbReference type="RefSeq" id="XP_005101745.2"/>
    </source>
</evidence>
<organism evidence="1 2">
    <name type="scientific">Aplysia californica</name>
    <name type="common">California sea hare</name>
    <dbReference type="NCBI Taxonomy" id="6500"/>
    <lineage>
        <taxon>Eukaryota</taxon>
        <taxon>Metazoa</taxon>
        <taxon>Spiralia</taxon>
        <taxon>Lophotrochozoa</taxon>
        <taxon>Mollusca</taxon>
        <taxon>Gastropoda</taxon>
        <taxon>Heterobranchia</taxon>
        <taxon>Euthyneura</taxon>
        <taxon>Tectipleura</taxon>
        <taxon>Aplysiida</taxon>
        <taxon>Aplysioidea</taxon>
        <taxon>Aplysiidae</taxon>
        <taxon>Aplysia</taxon>
    </lineage>
</organism>
<dbReference type="Proteomes" id="UP000694888">
    <property type="component" value="Unplaced"/>
</dbReference>
<sequence>MISDKRLSPQDKDTLVADFTAQKVAVLPSTGGRKVVDIKASKTYVIPSAGGCTVRKSLPTEKFSKCLTADAKFLHTLTFGIEYPVTMYRYKTSVGGVDITDALVLIEPGVGSYPVIVKYYGPAPPQGDILKIVADPVTSVADRSVFNVPDNCQETPVVG</sequence>
<accession>A0ABM0JUF2</accession>
<proteinExistence type="predicted"/>
<dbReference type="GeneID" id="101864075"/>
<protein>
    <submittedName>
        <fullName evidence="2">Uncharacterized protein LOC101864075</fullName>
    </submittedName>
</protein>
<keyword evidence="1" id="KW-1185">Reference proteome</keyword>
<gene>
    <name evidence="2" type="primary">LOC101864075</name>
</gene>